<feature type="non-terminal residue" evidence="9">
    <location>
        <position position="1"/>
    </location>
</feature>
<keyword evidence="10" id="KW-1185">Reference proteome</keyword>
<dbReference type="GO" id="GO:0000978">
    <property type="term" value="F:RNA polymerase II cis-regulatory region sequence-specific DNA binding"/>
    <property type="evidence" value="ECO:0007669"/>
    <property type="project" value="TreeGrafter"/>
</dbReference>
<dbReference type="InterPro" id="IPR008422">
    <property type="entry name" value="KN_HD"/>
</dbReference>
<proteinExistence type="inferred from homology"/>
<feature type="domain" description="Homeobox" evidence="8">
    <location>
        <begin position="194"/>
        <end position="257"/>
    </location>
</feature>
<evidence type="ECO:0000256" key="1">
    <source>
        <dbReference type="ARBA" id="ARBA00004123"/>
    </source>
</evidence>
<feature type="DNA-binding region" description="Homeobox" evidence="6">
    <location>
        <begin position="196"/>
        <end position="258"/>
    </location>
</feature>
<name>A0A401NWV3_SCYTO</name>
<dbReference type="GO" id="GO:0005634">
    <property type="term" value="C:nucleus"/>
    <property type="evidence" value="ECO:0007669"/>
    <property type="project" value="UniProtKB-SubCell"/>
</dbReference>
<evidence type="ECO:0000256" key="4">
    <source>
        <dbReference type="ARBA" id="ARBA00023155"/>
    </source>
</evidence>
<dbReference type="PANTHER" id="PTHR11211">
    <property type="entry name" value="IROQUOIS-CLASS HOMEODOMAIN PROTEIN IRX"/>
    <property type="match status" value="1"/>
</dbReference>
<feature type="compositionally biased region" description="Basic and acidic residues" evidence="7">
    <location>
        <begin position="288"/>
        <end position="303"/>
    </location>
</feature>
<dbReference type="GO" id="GO:0000981">
    <property type="term" value="F:DNA-binding transcription factor activity, RNA polymerase II-specific"/>
    <property type="evidence" value="ECO:0007669"/>
    <property type="project" value="InterPro"/>
</dbReference>
<feature type="compositionally biased region" description="Basic and acidic residues" evidence="7">
    <location>
        <begin position="267"/>
        <end position="281"/>
    </location>
</feature>
<dbReference type="PANTHER" id="PTHR11211:SF47">
    <property type="entry name" value="IROQUOIS HOMEOBOX PROTEIN 6A"/>
    <property type="match status" value="1"/>
</dbReference>
<comment type="caution">
    <text evidence="9">The sequence shown here is derived from an EMBL/GenBank/DDBJ whole genome shotgun (WGS) entry which is preliminary data.</text>
</comment>
<evidence type="ECO:0000256" key="3">
    <source>
        <dbReference type="ARBA" id="ARBA00023125"/>
    </source>
</evidence>
<evidence type="ECO:0000256" key="7">
    <source>
        <dbReference type="SAM" id="MobiDB-lite"/>
    </source>
</evidence>
<keyword evidence="5 6" id="KW-0539">Nucleus</keyword>
<dbReference type="EMBL" id="BFAA01001431">
    <property type="protein sequence ID" value="GCB65351.1"/>
    <property type="molecule type" value="Genomic_DNA"/>
</dbReference>
<dbReference type="SUPFAM" id="SSF46689">
    <property type="entry name" value="Homeodomain-like"/>
    <property type="match status" value="1"/>
</dbReference>
<dbReference type="InterPro" id="IPR003893">
    <property type="entry name" value="Iroquois_homeo"/>
</dbReference>
<dbReference type="CDD" id="cd00086">
    <property type="entry name" value="homeodomain"/>
    <property type="match status" value="1"/>
</dbReference>
<dbReference type="InterPro" id="IPR009057">
    <property type="entry name" value="Homeodomain-like_sf"/>
</dbReference>
<dbReference type="PROSITE" id="PS00027">
    <property type="entry name" value="HOMEOBOX_1"/>
    <property type="match status" value="1"/>
</dbReference>
<keyword evidence="3 6" id="KW-0238">DNA-binding</keyword>
<dbReference type="InterPro" id="IPR017970">
    <property type="entry name" value="Homeobox_CS"/>
</dbReference>
<protein>
    <recommendedName>
        <fullName evidence="8">Homeobox domain-containing protein</fullName>
    </recommendedName>
</protein>
<dbReference type="InterPro" id="IPR001356">
    <property type="entry name" value="HD"/>
</dbReference>
<dbReference type="OrthoDB" id="5399138at2759"/>
<evidence type="ECO:0000259" key="8">
    <source>
        <dbReference type="PROSITE" id="PS50071"/>
    </source>
</evidence>
<reference evidence="9 10" key="1">
    <citation type="journal article" date="2018" name="Nat. Ecol. Evol.">
        <title>Shark genomes provide insights into elasmobranch evolution and the origin of vertebrates.</title>
        <authorList>
            <person name="Hara Y"/>
            <person name="Yamaguchi K"/>
            <person name="Onimaru K"/>
            <person name="Kadota M"/>
            <person name="Koyanagi M"/>
            <person name="Keeley SD"/>
            <person name="Tatsumi K"/>
            <person name="Tanaka K"/>
            <person name="Motone F"/>
            <person name="Kageyama Y"/>
            <person name="Nozu R"/>
            <person name="Adachi N"/>
            <person name="Nishimura O"/>
            <person name="Nakagawa R"/>
            <person name="Tanegashima C"/>
            <person name="Kiyatake I"/>
            <person name="Matsumoto R"/>
            <person name="Murakumo K"/>
            <person name="Nishida K"/>
            <person name="Terakita A"/>
            <person name="Kuratani S"/>
            <person name="Sato K"/>
            <person name="Hyodo S Kuraku.S."/>
        </authorList>
    </citation>
    <scope>NUCLEOTIDE SEQUENCE [LARGE SCALE GENOMIC DNA]</scope>
</reference>
<dbReference type="SMART" id="SM00389">
    <property type="entry name" value="HOX"/>
    <property type="match status" value="1"/>
</dbReference>
<comment type="subcellular location">
    <subcellularLocation>
        <location evidence="1 6">Nucleus</location>
    </subcellularLocation>
</comment>
<feature type="region of interest" description="Disordered" evidence="7">
    <location>
        <begin position="257"/>
        <end position="303"/>
    </location>
</feature>
<dbReference type="Pfam" id="PF05920">
    <property type="entry name" value="Homeobox_KN"/>
    <property type="match status" value="1"/>
</dbReference>
<dbReference type="SMART" id="SM00548">
    <property type="entry name" value="IRO"/>
    <property type="match status" value="1"/>
</dbReference>
<dbReference type="STRING" id="75743.A0A401NWV3"/>
<dbReference type="Gene3D" id="1.10.10.60">
    <property type="entry name" value="Homeodomain-like"/>
    <property type="match status" value="1"/>
</dbReference>
<organism evidence="9 10">
    <name type="scientific">Scyliorhinus torazame</name>
    <name type="common">Cloudy catshark</name>
    <name type="synonym">Catulus torazame</name>
    <dbReference type="NCBI Taxonomy" id="75743"/>
    <lineage>
        <taxon>Eukaryota</taxon>
        <taxon>Metazoa</taxon>
        <taxon>Chordata</taxon>
        <taxon>Craniata</taxon>
        <taxon>Vertebrata</taxon>
        <taxon>Chondrichthyes</taxon>
        <taxon>Elasmobranchii</taxon>
        <taxon>Galeomorphii</taxon>
        <taxon>Galeoidea</taxon>
        <taxon>Carcharhiniformes</taxon>
        <taxon>Scyliorhinidae</taxon>
        <taxon>Scyliorhinus</taxon>
    </lineage>
</organism>
<keyword evidence="4 6" id="KW-0371">Homeobox</keyword>
<evidence type="ECO:0000313" key="10">
    <source>
        <dbReference type="Proteomes" id="UP000288216"/>
    </source>
</evidence>
<dbReference type="GO" id="GO:0030182">
    <property type="term" value="P:neuron differentiation"/>
    <property type="evidence" value="ECO:0007669"/>
    <property type="project" value="TreeGrafter"/>
</dbReference>
<dbReference type="PROSITE" id="PS50071">
    <property type="entry name" value="HOMEOBOX_2"/>
    <property type="match status" value="1"/>
</dbReference>
<evidence type="ECO:0000313" key="9">
    <source>
        <dbReference type="EMBL" id="GCB65351.1"/>
    </source>
</evidence>
<evidence type="ECO:0000256" key="5">
    <source>
        <dbReference type="ARBA" id="ARBA00023242"/>
    </source>
</evidence>
<accession>A0A401NWV3</accession>
<evidence type="ECO:0000256" key="6">
    <source>
        <dbReference type="PROSITE-ProRule" id="PRU00108"/>
    </source>
</evidence>
<dbReference type="GO" id="GO:0048468">
    <property type="term" value="P:cell development"/>
    <property type="evidence" value="ECO:0007669"/>
    <property type="project" value="TreeGrafter"/>
</dbReference>
<dbReference type="AlphaFoldDB" id="A0A401NWV3"/>
<comment type="similarity">
    <text evidence="2">Belongs to the TALE/IRO homeobox family.</text>
</comment>
<sequence>LSGIIYYYATGHACKFLCKKAHLELGSFFSWSQSIKEIFPVVAKRAGMSFPQFGYPYNATSQFFVSASPSTACCEVGSRSVSEGSAGPAQAAIYCPTSYDNRLLANARTEINAAAAALGMYSSTPYASAASQGYGNYLTYSTDPPALYSSLNQQYDMKDGTGSLHTGIAPPAAYYPYDHSLGQYQYDRCGSMDFNGSSRRKNATRETTSTLKTWLFEHRKNPYPTKGEKIMLAIITKMTLTQVSTWFANARRRLKKENKMTWSPRNKGGDDKKEGSEKKEDEEYGADSMHKDEKEYRDDKELGLSDLDVLEDDDLGKLGSDQEKLPSEIGPRRSLLECEESDCSVSPRSNQHNLSIPINHSTLRSDFPETRTDRTPMSVASSSLPQRFGTAERPRIWSLAHTASSSPLAGCQSGQARTVRYCAEVRPTQGSVNQVDDIISLRDSSHAARILRTSALNLQTLVATGQLHCASYPALDNCQYTPGTEGFLRNVKSDSGSADISETCLLHQEGKVRTAFRAVLKRFV</sequence>
<dbReference type="FunFam" id="1.10.10.60:FF:000003">
    <property type="entry name" value="Iroquois-class homeobox protein IRX"/>
    <property type="match status" value="1"/>
</dbReference>
<dbReference type="OMA" id="SFHTFPC"/>
<gene>
    <name evidence="9" type="ORF">scyTo_0004768</name>
</gene>
<dbReference type="Proteomes" id="UP000288216">
    <property type="component" value="Unassembled WGS sequence"/>
</dbReference>
<feature type="region of interest" description="Disordered" evidence="7">
    <location>
        <begin position="361"/>
        <end position="386"/>
    </location>
</feature>
<evidence type="ECO:0000256" key="2">
    <source>
        <dbReference type="ARBA" id="ARBA00008446"/>
    </source>
</evidence>